<name>A0A7S1RU84_ALECA</name>
<feature type="region of interest" description="Disordered" evidence="1">
    <location>
        <begin position="1"/>
        <end position="20"/>
    </location>
</feature>
<dbReference type="AlphaFoldDB" id="A0A7S1RU84"/>
<sequence length="570" mass="63448">MARGNLSRAPTTSSLLAGGQEGFSYTPMPGVAAPRGVDLNLDGFDLSEARKDQQAAPAFATGSAFFRSLDGDGKAFNKEDACLLKNLFNPVLSDRRTDGDLFMPPDASPEYLEKLRTLIKEEREAFEKRKEQFLSPSFQKGAPGPLFPSDWVPAHELTNGQPAGARELHAREDYGTRMERMLKTATPVFDKAAEDGTKFRIYEVGSLEVRTIQEHDGDEQIGVVFSTRAPRSQRLANGDSEKQDAVIVRATQFVEGTLLQAKDAKRPPADVRFYVVLETSEDDCYLTEKIGDHATWVRNPHDLEARNSYAKATRSVDCANLGISLLDVKKLREEELGRPGRSSAERARYAEDVYSIVLPAWQRSWSMLLEKETLAVEQLGLEALWAQERGSGEAVDLSWGDLDEAQHELARSLGFDEASWGQKVCWVRREKRWGQLTTAEQQAARELGVSSAAAWDGASRQQLQEVGSAWRKSWSQLTEAERAAAKVLGVAGAGAWDTARWSLGGAWQRHWAELTDAERKAAEELGVPDADAWDRRSARVWRQGWQDLPAEERAAASRIGFDRDCWARFA</sequence>
<dbReference type="EMBL" id="HBGE01088912">
    <property type="protein sequence ID" value="CAD9176179.1"/>
    <property type="molecule type" value="Transcribed_RNA"/>
</dbReference>
<accession>A0A7S1RU84</accession>
<protein>
    <submittedName>
        <fullName evidence="2">Uncharacterized protein</fullName>
    </submittedName>
</protein>
<proteinExistence type="predicted"/>
<reference evidence="2" key="1">
    <citation type="submission" date="2021-01" db="EMBL/GenBank/DDBJ databases">
        <authorList>
            <person name="Corre E."/>
            <person name="Pelletier E."/>
            <person name="Niang G."/>
            <person name="Scheremetjew M."/>
            <person name="Finn R."/>
            <person name="Kale V."/>
            <person name="Holt S."/>
            <person name="Cochrane G."/>
            <person name="Meng A."/>
            <person name="Brown T."/>
            <person name="Cohen L."/>
        </authorList>
    </citation>
    <scope>NUCLEOTIDE SEQUENCE</scope>
    <source>
        <strain evidence="2">OF101</strain>
    </source>
</reference>
<evidence type="ECO:0000256" key="1">
    <source>
        <dbReference type="SAM" id="MobiDB-lite"/>
    </source>
</evidence>
<organism evidence="2">
    <name type="scientific">Alexandrium catenella</name>
    <name type="common">Red tide dinoflagellate</name>
    <name type="synonym">Gonyaulax catenella</name>
    <dbReference type="NCBI Taxonomy" id="2925"/>
    <lineage>
        <taxon>Eukaryota</taxon>
        <taxon>Sar</taxon>
        <taxon>Alveolata</taxon>
        <taxon>Dinophyceae</taxon>
        <taxon>Gonyaulacales</taxon>
        <taxon>Pyrocystaceae</taxon>
        <taxon>Alexandrium</taxon>
    </lineage>
</organism>
<evidence type="ECO:0000313" key="2">
    <source>
        <dbReference type="EMBL" id="CAD9176179.1"/>
    </source>
</evidence>
<gene>
    <name evidence="2" type="ORF">ACAT0790_LOCUS52948</name>
</gene>